<evidence type="ECO:0000313" key="4">
    <source>
        <dbReference type="RefSeq" id="XP_046602626.1"/>
    </source>
</evidence>
<feature type="coiled-coil region" evidence="1">
    <location>
        <begin position="631"/>
        <end position="658"/>
    </location>
</feature>
<feature type="compositionally biased region" description="Polar residues" evidence="2">
    <location>
        <begin position="77"/>
        <end position="87"/>
    </location>
</feature>
<sequence>MSDINGDFVRTNRNIKRKRRHCATRRVLDGKSVHKTFVPGAHSSAKYLAEKLAQEALDSKEMQDTIKHLTSLEGGRQQHQVSRSTTARSKDQKKRRDREHRKRMRHRKGDRKHRHSNHRLKRNGSKKESSKTMRLKKNSKLINEGERNGFGKKSSLHQSLTRRIRRGHRIGKKTKNFRRTAGDNLHSVNNEDWKTVEELMNSGSVHGKYTNTAVSRQTGNGRGVVPRSGMIAQLMLTTTRDPTKKKPGDQGVEYSEYYNDNDNDSPAAIGSPTKLDEAAKDLAGGRSRSIREVPDDNLLRQDYDGSSDDKMSSEDIERSKGNGQKSVKVIEEPLNSMEYVDSTYGSLQVNGVAENERMPQYLANYNYISNKGVQMPVGALQIPYHPLSNPSADPSGVAQPIAKQFSSDEQGMLNKNFLITTVNPIPFMSNAQLPASGQLEILDSDALSQLPQPNFAEGEQFAASTGSRSSRSSTDSVTFTSGLATLGASTSVAPVPKLRMTPVSVGTNAASSRLRSVRPAPEVAYLSYHDGVEDIQGLDQIEAAASREVVPKNGTAEKDISRDTSSTKLDARTSAASTPSHLNDPKNNSNSNVVNGVSNVTLPAASSLASFSPKPCTPEPANVTLKTNETKAVASQILSEIIDELEELKLENPKDEQKEGLPCRLTGSWVTTRAGVRIDMEVTNHSVKASLDHLTPPSVSEGLLNVTWNVTGFAPFKLGGPFTLLATDNHTKTLAVFVGACKVCQGIDTIEGSWVVSREPRDCRDFQMSNSIFNEIFRRTRLFSAIKEKQMKHDAVSLNTTTTPGSNSSISESTSPGHERLADLSKLHNQTTPSVYGTK</sequence>
<dbReference type="Proteomes" id="UP000829291">
    <property type="component" value="Chromosome 1"/>
</dbReference>
<feature type="compositionally biased region" description="Basic and acidic residues" evidence="2">
    <location>
        <begin position="289"/>
        <end position="320"/>
    </location>
</feature>
<evidence type="ECO:0000256" key="2">
    <source>
        <dbReference type="SAM" id="MobiDB-lite"/>
    </source>
</evidence>
<feature type="region of interest" description="Disordered" evidence="2">
    <location>
        <begin position="236"/>
        <end position="327"/>
    </location>
</feature>
<feature type="region of interest" description="Disordered" evidence="2">
    <location>
        <begin position="70"/>
        <end position="160"/>
    </location>
</feature>
<name>A0ABM3GQT2_NEOLC</name>
<reference evidence="4" key="1">
    <citation type="submission" date="2025-08" db="UniProtKB">
        <authorList>
            <consortium name="RefSeq"/>
        </authorList>
    </citation>
    <scope>IDENTIFICATION</scope>
    <source>
        <tissue evidence="4">Thorax and Abdomen</tissue>
    </source>
</reference>
<feature type="compositionally biased region" description="Basic residues" evidence="2">
    <location>
        <begin position="91"/>
        <end position="124"/>
    </location>
</feature>
<dbReference type="RefSeq" id="XP_046602626.1">
    <property type="nucleotide sequence ID" value="XM_046746670.1"/>
</dbReference>
<feature type="region of interest" description="Disordered" evidence="2">
    <location>
        <begin position="549"/>
        <end position="593"/>
    </location>
</feature>
<protein>
    <submittedName>
        <fullName evidence="4">Uncharacterized protein LOC124296617</fullName>
    </submittedName>
</protein>
<organism evidence="3 4">
    <name type="scientific">Neodiprion lecontei</name>
    <name type="common">Redheaded pine sawfly</name>
    <dbReference type="NCBI Taxonomy" id="441921"/>
    <lineage>
        <taxon>Eukaryota</taxon>
        <taxon>Metazoa</taxon>
        <taxon>Ecdysozoa</taxon>
        <taxon>Arthropoda</taxon>
        <taxon>Hexapoda</taxon>
        <taxon>Insecta</taxon>
        <taxon>Pterygota</taxon>
        <taxon>Neoptera</taxon>
        <taxon>Endopterygota</taxon>
        <taxon>Hymenoptera</taxon>
        <taxon>Tenthredinoidea</taxon>
        <taxon>Diprionidae</taxon>
        <taxon>Diprioninae</taxon>
        <taxon>Neodiprion</taxon>
    </lineage>
</organism>
<accession>A0ABM3GQT2</accession>
<keyword evidence="1" id="KW-0175">Coiled coil</keyword>
<feature type="compositionally biased region" description="Polar residues" evidence="2">
    <location>
        <begin position="797"/>
        <end position="816"/>
    </location>
</feature>
<feature type="compositionally biased region" description="Basic and acidic residues" evidence="2">
    <location>
        <begin position="817"/>
        <end position="826"/>
    </location>
</feature>
<dbReference type="GeneID" id="124296617"/>
<gene>
    <name evidence="4" type="primary">LOC124296617</name>
</gene>
<evidence type="ECO:0000256" key="1">
    <source>
        <dbReference type="SAM" id="Coils"/>
    </source>
</evidence>
<feature type="compositionally biased region" description="Polar residues" evidence="2">
    <location>
        <begin position="563"/>
        <end position="581"/>
    </location>
</feature>
<feature type="compositionally biased region" description="Polar residues" evidence="2">
    <location>
        <begin position="827"/>
        <end position="839"/>
    </location>
</feature>
<proteinExistence type="predicted"/>
<evidence type="ECO:0000313" key="3">
    <source>
        <dbReference type="Proteomes" id="UP000829291"/>
    </source>
</evidence>
<feature type="region of interest" description="Disordered" evidence="2">
    <location>
        <begin position="794"/>
        <end position="839"/>
    </location>
</feature>
<keyword evidence="3" id="KW-1185">Reference proteome</keyword>